<proteinExistence type="predicted"/>
<evidence type="ECO:0000313" key="2">
    <source>
        <dbReference type="Proteomes" id="UP001497472"/>
    </source>
</evidence>
<comment type="caution">
    <text evidence="1">The sequence shown here is derived from an EMBL/GenBank/DDBJ whole genome shotgun (WGS) entry which is preliminary data.</text>
</comment>
<gene>
    <name evidence="1" type="ORF">LNINA_LOCUS12428</name>
</gene>
<accession>A0AAV1JX87</accession>
<dbReference type="InterPro" id="IPR036397">
    <property type="entry name" value="RNaseH_sf"/>
</dbReference>
<dbReference type="PANTHER" id="PTHR11439">
    <property type="entry name" value="GAG-POL-RELATED RETROTRANSPOSON"/>
    <property type="match status" value="1"/>
</dbReference>
<dbReference type="EMBL" id="CAVLEF010000225">
    <property type="protein sequence ID" value="CAK1553424.1"/>
    <property type="molecule type" value="Genomic_DNA"/>
</dbReference>
<dbReference type="PANTHER" id="PTHR11439:SF483">
    <property type="entry name" value="PEPTIDE SYNTHASE GLIP-LIKE, PUTATIVE (AFU_ORTHOLOGUE AFUA_3G12920)-RELATED"/>
    <property type="match status" value="1"/>
</dbReference>
<name>A0AAV1JX87_9NEOP</name>
<protein>
    <submittedName>
        <fullName evidence="1">Uncharacterized protein</fullName>
    </submittedName>
</protein>
<organism evidence="1 2">
    <name type="scientific">Leptosia nina</name>
    <dbReference type="NCBI Taxonomy" id="320188"/>
    <lineage>
        <taxon>Eukaryota</taxon>
        <taxon>Metazoa</taxon>
        <taxon>Ecdysozoa</taxon>
        <taxon>Arthropoda</taxon>
        <taxon>Hexapoda</taxon>
        <taxon>Insecta</taxon>
        <taxon>Pterygota</taxon>
        <taxon>Neoptera</taxon>
        <taxon>Endopterygota</taxon>
        <taxon>Lepidoptera</taxon>
        <taxon>Glossata</taxon>
        <taxon>Ditrysia</taxon>
        <taxon>Papilionoidea</taxon>
        <taxon>Pieridae</taxon>
        <taxon>Pierinae</taxon>
        <taxon>Leptosia</taxon>
    </lineage>
</organism>
<dbReference type="GO" id="GO:0003676">
    <property type="term" value="F:nucleic acid binding"/>
    <property type="evidence" value="ECO:0007669"/>
    <property type="project" value="InterPro"/>
</dbReference>
<dbReference type="Proteomes" id="UP001497472">
    <property type="component" value="Unassembled WGS sequence"/>
</dbReference>
<dbReference type="AlphaFoldDB" id="A0AAV1JX87"/>
<sequence length="244" mass="27997">MNNVRESSYPCILVEQHPSVKVDKKMHEDYREMVGSLLYLSNKTRPDISFHVGYCSRHQNSPNVNDLNNVKNILRFIKGSKEKGIHYSKGDKILRGFCDSDFAGDPDTRRSTSGFVIWMNGGPVAWSSRKQSVVALSSTEAEYIAAAECCKELLYIRDLVKEITNENLDIEMRVDNQSAIWLMKKGIMNKRSKHIDVKYYYLKEKIDENRIEVKYCPTGSQAADILTKSLPRIKFESCQKKLVS</sequence>
<evidence type="ECO:0000313" key="1">
    <source>
        <dbReference type="EMBL" id="CAK1553424.1"/>
    </source>
</evidence>
<keyword evidence="2" id="KW-1185">Reference proteome</keyword>
<reference evidence="1 2" key="1">
    <citation type="submission" date="2023-11" db="EMBL/GenBank/DDBJ databases">
        <authorList>
            <person name="Okamura Y."/>
        </authorList>
    </citation>
    <scope>NUCLEOTIDE SEQUENCE [LARGE SCALE GENOMIC DNA]</scope>
</reference>
<dbReference type="Gene3D" id="3.30.420.10">
    <property type="entry name" value="Ribonuclease H-like superfamily/Ribonuclease H"/>
    <property type="match status" value="1"/>
</dbReference>
<dbReference type="CDD" id="cd09272">
    <property type="entry name" value="RNase_HI_RT_Ty1"/>
    <property type="match status" value="1"/>
</dbReference>